<gene>
    <name evidence="2" type="ORF">RISW2_23310</name>
</gene>
<dbReference type="AlphaFoldDB" id="X7F997"/>
<accession>X7F997</accession>
<dbReference type="EMBL" id="JAME01000009">
    <property type="protein sequence ID" value="ETX29467.1"/>
    <property type="molecule type" value="Genomic_DNA"/>
</dbReference>
<evidence type="ECO:0000313" key="3">
    <source>
        <dbReference type="Proteomes" id="UP000023430"/>
    </source>
</evidence>
<comment type="caution">
    <text evidence="2">The sequence shown here is derived from an EMBL/GenBank/DDBJ whole genome shotgun (WGS) entry which is preliminary data.</text>
</comment>
<evidence type="ECO:0000256" key="1">
    <source>
        <dbReference type="SAM" id="MobiDB-lite"/>
    </source>
</evidence>
<protein>
    <submittedName>
        <fullName evidence="2">Uncharacterized protein</fullName>
    </submittedName>
</protein>
<evidence type="ECO:0000313" key="2">
    <source>
        <dbReference type="EMBL" id="ETX29467.1"/>
    </source>
</evidence>
<dbReference type="STRING" id="1449351.RISW2_23310"/>
<sequence length="64" mass="6427">MLQDGDVLFVGHGGVGTLLVRALSGLPIDRRVDRGPGGGGNGFGVGPGGRRPLTGRQAMETLTG</sequence>
<feature type="compositionally biased region" description="Gly residues" evidence="1">
    <location>
        <begin position="35"/>
        <end position="49"/>
    </location>
</feature>
<keyword evidence="3" id="KW-1185">Reference proteome</keyword>
<name>X7F997_9RHOB</name>
<dbReference type="Proteomes" id="UP000023430">
    <property type="component" value="Unassembled WGS sequence"/>
</dbReference>
<feature type="region of interest" description="Disordered" evidence="1">
    <location>
        <begin position="29"/>
        <end position="64"/>
    </location>
</feature>
<organism evidence="2 3">
    <name type="scientific">Roseivivax isoporae LMG 25204</name>
    <dbReference type="NCBI Taxonomy" id="1449351"/>
    <lineage>
        <taxon>Bacteria</taxon>
        <taxon>Pseudomonadati</taxon>
        <taxon>Pseudomonadota</taxon>
        <taxon>Alphaproteobacteria</taxon>
        <taxon>Rhodobacterales</taxon>
        <taxon>Roseobacteraceae</taxon>
        <taxon>Roseivivax</taxon>
    </lineage>
</organism>
<dbReference type="RefSeq" id="WP_051491854.1">
    <property type="nucleotide sequence ID" value="NZ_JAME01000009.1"/>
</dbReference>
<reference evidence="2 3" key="1">
    <citation type="submission" date="2014-01" db="EMBL/GenBank/DDBJ databases">
        <title>Roseivivax isoporae LMG 25204 Genome Sequencing.</title>
        <authorList>
            <person name="Lai Q."/>
            <person name="Li G."/>
            <person name="Shao Z."/>
        </authorList>
    </citation>
    <scope>NUCLEOTIDE SEQUENCE [LARGE SCALE GENOMIC DNA]</scope>
    <source>
        <strain evidence="2 3">LMG 25204</strain>
    </source>
</reference>
<proteinExistence type="predicted"/>